<dbReference type="eggNOG" id="ENOG5032VYJ">
    <property type="taxonomic scope" value="Bacteria"/>
</dbReference>
<dbReference type="EMBL" id="ACIJ02000018">
    <property type="protein sequence ID" value="EEX71611.1"/>
    <property type="molecule type" value="Genomic_DNA"/>
</dbReference>
<protein>
    <recommendedName>
        <fullName evidence="3">DUF3298 domain-containing protein</fullName>
    </recommendedName>
</protein>
<evidence type="ECO:0000313" key="2">
    <source>
        <dbReference type="Proteomes" id="UP000003460"/>
    </source>
</evidence>
<accession>C9LG03</accession>
<sequence>MSIFAEDQSIFTMKQYRSILAFLSLGIITAMNACTVMSVNKIAICDIMVDTIKVVKDSVGLDSGLCHAEVVSYTLKNAGKALTNSVNEWTSEVLGNSYTGDYSDSKKMITYYVNETLRSLQEIVAEDTEGGLSLFRNFYISKMSEGKSYLTMSFSCDEFIGGCHGLLTQSGVTFRKSDGRRIGWDVFFTYRDGFEELMTDSLKAYFGVDTDEELRNQLLKDNEYPLVPLPRCGPLFTTKGVLFQYQSYEITCYANGMPYFILPYEQLKPYMTETARRLVFGHSAQSKNFN</sequence>
<dbReference type="Gene3D" id="3.90.640.20">
    <property type="entry name" value="Heat-shock cognate protein, ATPase"/>
    <property type="match status" value="1"/>
</dbReference>
<organism evidence="1 2">
    <name type="scientific">Alloprevotella tannerae ATCC 51259</name>
    <dbReference type="NCBI Taxonomy" id="626522"/>
    <lineage>
        <taxon>Bacteria</taxon>
        <taxon>Pseudomonadati</taxon>
        <taxon>Bacteroidota</taxon>
        <taxon>Bacteroidia</taxon>
        <taxon>Bacteroidales</taxon>
        <taxon>Prevotellaceae</taxon>
        <taxon>Alloprevotella</taxon>
    </lineage>
</organism>
<dbReference type="InterPro" id="IPR037126">
    <property type="entry name" value="PdaC/RsiV-like_sf"/>
</dbReference>
<comment type="caution">
    <text evidence="1">The sequence shown here is derived from an EMBL/GenBank/DDBJ whole genome shotgun (WGS) entry which is preliminary data.</text>
</comment>
<proteinExistence type="predicted"/>
<evidence type="ECO:0000313" key="1">
    <source>
        <dbReference type="EMBL" id="EEX71611.1"/>
    </source>
</evidence>
<evidence type="ECO:0008006" key="3">
    <source>
        <dbReference type="Google" id="ProtNLM"/>
    </source>
</evidence>
<dbReference type="HOGENOM" id="CLU_959279_0_0_10"/>
<name>C9LG03_9BACT</name>
<reference evidence="1" key="1">
    <citation type="submission" date="2009-09" db="EMBL/GenBank/DDBJ databases">
        <authorList>
            <person name="Weinstock G."/>
            <person name="Sodergren E."/>
            <person name="Clifton S."/>
            <person name="Fulton L."/>
            <person name="Fulton B."/>
            <person name="Courtney L."/>
            <person name="Fronick C."/>
            <person name="Harrison M."/>
            <person name="Strong C."/>
            <person name="Farmer C."/>
            <person name="Delahaunty K."/>
            <person name="Markovic C."/>
            <person name="Hall O."/>
            <person name="Minx P."/>
            <person name="Tomlinson C."/>
            <person name="Mitreva M."/>
            <person name="Nelson J."/>
            <person name="Hou S."/>
            <person name="Wollam A."/>
            <person name="Pepin K.H."/>
            <person name="Johnson M."/>
            <person name="Bhonagiri V."/>
            <person name="Nash W.E."/>
            <person name="Warren W."/>
            <person name="Chinwalla A."/>
            <person name="Mardis E.R."/>
            <person name="Wilson R.K."/>
        </authorList>
    </citation>
    <scope>NUCLEOTIDE SEQUENCE [LARGE SCALE GENOMIC DNA]</scope>
    <source>
        <strain evidence="1">ATCC 51259</strain>
    </source>
</reference>
<dbReference type="STRING" id="626522.GCWU000325_01143"/>
<dbReference type="OrthoDB" id="594879at2"/>
<keyword evidence="2" id="KW-1185">Reference proteome</keyword>
<gene>
    <name evidence="1" type="ORF">GCWU000325_01143</name>
</gene>
<dbReference type="AlphaFoldDB" id="C9LG03"/>
<dbReference type="Proteomes" id="UP000003460">
    <property type="component" value="Unassembled WGS sequence"/>
</dbReference>